<reference evidence="2 3" key="1">
    <citation type="submission" date="2013-03" db="EMBL/GenBank/DDBJ databases">
        <title>The Genome Sequence of Exophiala aquamarina CBS 119918.</title>
        <authorList>
            <consortium name="The Broad Institute Genomics Platform"/>
            <person name="Cuomo C."/>
            <person name="de Hoog S."/>
            <person name="Gorbushina A."/>
            <person name="Walker B."/>
            <person name="Young S.K."/>
            <person name="Zeng Q."/>
            <person name="Gargeya S."/>
            <person name="Fitzgerald M."/>
            <person name="Haas B."/>
            <person name="Abouelleil A."/>
            <person name="Allen A.W."/>
            <person name="Alvarado L."/>
            <person name="Arachchi H.M."/>
            <person name="Berlin A.M."/>
            <person name="Chapman S.B."/>
            <person name="Gainer-Dewar J."/>
            <person name="Goldberg J."/>
            <person name="Griggs A."/>
            <person name="Gujja S."/>
            <person name="Hansen M."/>
            <person name="Howarth C."/>
            <person name="Imamovic A."/>
            <person name="Ireland A."/>
            <person name="Larimer J."/>
            <person name="McCowan C."/>
            <person name="Murphy C."/>
            <person name="Pearson M."/>
            <person name="Poon T.W."/>
            <person name="Priest M."/>
            <person name="Roberts A."/>
            <person name="Saif S."/>
            <person name="Shea T."/>
            <person name="Sisk P."/>
            <person name="Sykes S."/>
            <person name="Wortman J."/>
            <person name="Nusbaum C."/>
            <person name="Birren B."/>
        </authorList>
    </citation>
    <scope>NUCLEOTIDE SEQUENCE [LARGE SCALE GENOMIC DNA]</scope>
    <source>
        <strain evidence="2 3">CBS 119918</strain>
    </source>
</reference>
<organism evidence="2 3">
    <name type="scientific">Exophiala aquamarina CBS 119918</name>
    <dbReference type="NCBI Taxonomy" id="1182545"/>
    <lineage>
        <taxon>Eukaryota</taxon>
        <taxon>Fungi</taxon>
        <taxon>Dikarya</taxon>
        <taxon>Ascomycota</taxon>
        <taxon>Pezizomycotina</taxon>
        <taxon>Eurotiomycetes</taxon>
        <taxon>Chaetothyriomycetidae</taxon>
        <taxon>Chaetothyriales</taxon>
        <taxon>Herpotrichiellaceae</taxon>
        <taxon>Exophiala</taxon>
    </lineage>
</organism>
<keyword evidence="3" id="KW-1185">Reference proteome</keyword>
<dbReference type="AlphaFoldDB" id="A0A072PT06"/>
<dbReference type="HOGENOM" id="CLU_005168_1_0_1"/>
<dbReference type="GeneID" id="25275397"/>
<feature type="compositionally biased region" description="Polar residues" evidence="1">
    <location>
        <begin position="883"/>
        <end position="899"/>
    </location>
</feature>
<dbReference type="RefSeq" id="XP_013265063.1">
    <property type="nucleotide sequence ID" value="XM_013409609.1"/>
</dbReference>
<name>A0A072PT06_9EURO</name>
<sequence>MAPSRALCEKFGIVFERRHLHPPSHRAIFDDIEILGKTDYNKYSTSVTIESKDKPWRHSTKKRAEIITEKAIRCLDANKNEMGWRLALEPEILSRFEVEVTCIRCRARLWRSELEAALTVSDTARPSLAERRERRGVCSCPVQAKGDERFDSGLNSIFDDRADELINHDPEIASQLPGRQKPDRVYGFRATARFKRLLYCTLSSSGTLIGESVKHSPFPNKNNNEPLLFPFLVLEAKSERGNGSFTQIETQTAFTIRTLLDLQYGLKKASGPGSQWKAEPLVWFIGYKGEYWRISAAYVDDQVVPHRFRIIDGLWDGRLTKEEDSLRLLLIMDYIFDWARDVHRRDIIEGLISLAETVAPSLANETDVFSTADPSDFTLLNLEPLEPEMAEASLATSIEMNKALSFFDGHGYAIRDGRHMHHTFYGLEVTVDNVREILQLAKSPAKKKEVMKALRIASNHHDSIRVSRSCIDTIESIWTGCDRAYTSSENPLEMLQLRMMFTSFLGDRGHGLGREDPTVWDHYHELTIVAVADSAVDIFGETPKRGPQVDEEGLIRLVQEIKNAQVVEKLEAAATCWSQSISHKALPREFSVASVDGNITPCVGAIGNEAILKPSQAQGLRLPLKTYQSLRTGHLQHEASFMRVSRSSDGPEISKTSTHKLSNSTLETSGNWGFLLVVKVRSVAGSDVFKKRCFYLLDSSSPMLSQNESHEKDLHILDQGRALEIEARNDPIPTKIYANLANLKRKVVAPTLDSNFAHFYTNAILLSSGLKRLTCQNQDNDGQEELAQARYDQMHSDPKWPYSFQETIHSVYQIGRTYGIETILDGMKEVMVDEETLDESAYSVEKPCAGGSFEKPIDVDALTSGGSFEEPIDVDALTIENGEQSTPSQTYSLPRTMQSLGRRRSSSDGMVVLDLKTKSGNSPWAGSNKRRRK</sequence>
<comment type="caution">
    <text evidence="2">The sequence shown here is derived from an EMBL/GenBank/DDBJ whole genome shotgun (WGS) entry which is preliminary data.</text>
</comment>
<feature type="region of interest" description="Disordered" evidence="1">
    <location>
        <begin position="883"/>
        <end position="933"/>
    </location>
</feature>
<dbReference type="OrthoDB" id="3538597at2759"/>
<dbReference type="EMBL" id="AMGV01000001">
    <property type="protein sequence ID" value="KEF62473.1"/>
    <property type="molecule type" value="Genomic_DNA"/>
</dbReference>
<dbReference type="Proteomes" id="UP000027920">
    <property type="component" value="Unassembled WGS sequence"/>
</dbReference>
<accession>A0A072PT06</accession>
<protein>
    <submittedName>
        <fullName evidence="2">Uncharacterized protein</fullName>
    </submittedName>
</protein>
<proteinExistence type="predicted"/>
<dbReference type="STRING" id="1182545.A0A072PT06"/>
<gene>
    <name evidence="2" type="ORF">A1O9_00446</name>
</gene>
<evidence type="ECO:0000313" key="3">
    <source>
        <dbReference type="Proteomes" id="UP000027920"/>
    </source>
</evidence>
<evidence type="ECO:0000256" key="1">
    <source>
        <dbReference type="SAM" id="MobiDB-lite"/>
    </source>
</evidence>
<evidence type="ECO:0000313" key="2">
    <source>
        <dbReference type="EMBL" id="KEF62473.1"/>
    </source>
</evidence>
<dbReference type="VEuPathDB" id="FungiDB:A1O9_00446"/>